<sequence length="408" mass="44670">MQIPDKNLFIMGISGDGSNIPPDYAALMKQADLLIGSPRLLNYFPRFSGQKYPSNRPAEIAARLKNFPLDKKAVVLASGDPGFFGIGKYMAEQLGGDNIFILPSISSLQSSFARLGINWEDAAFISAHGRELAAIPLEQFRTEKLAVLTDNQNTPPAIAEYLIAKGAEDCPVFICQNMDLPGETICRTSLYQLKGHEFAPLNVMIILDLKLPHSPQAFGYEDSAFQARMPDKGLITKQEIRAISLAKMDIRPEDTIWDIGCGSGAMAIESARLAFRGQVYGIECQSQRIEDINANIRSFGVTNIRVIHGTAPQALENLPRPDTVFIGGSGGQMKEIISHVCRVLKPGGRIVINLTTLENLAEAGNLLKEQHYETETCLVNIARSKSLSGLTRLSPLNPIFILKSGRKT</sequence>
<dbReference type="GO" id="GO:0032259">
    <property type="term" value="P:methylation"/>
    <property type="evidence" value="ECO:0007669"/>
    <property type="project" value="UniProtKB-KW"/>
</dbReference>
<keyword evidence="4" id="KW-0808">Transferase</keyword>
<dbReference type="InterPro" id="IPR025714">
    <property type="entry name" value="Methyltranfer_dom"/>
</dbReference>
<evidence type="ECO:0000256" key="4">
    <source>
        <dbReference type="ARBA" id="ARBA00022679"/>
    </source>
</evidence>
<dbReference type="PATRIC" id="fig|61435.5.peg.81"/>
<dbReference type="PANTHER" id="PTHR43182:SF1">
    <property type="entry name" value="COBALT-PRECORRIN-7 C(5)-METHYLTRANSFERASE"/>
    <property type="match status" value="1"/>
</dbReference>
<dbReference type="NCBIfam" id="TIGR02467">
    <property type="entry name" value="CbiE"/>
    <property type="match status" value="1"/>
</dbReference>
<feature type="domain" description="Tetrapyrrole methylase" evidence="6">
    <location>
        <begin position="16"/>
        <end position="193"/>
    </location>
</feature>
<dbReference type="InterPro" id="IPR050714">
    <property type="entry name" value="Cobalamin_biosynth_MTase"/>
</dbReference>
<dbReference type="InterPro" id="IPR014776">
    <property type="entry name" value="4pyrrole_Mease_sub2"/>
</dbReference>
<evidence type="ECO:0000313" key="8">
    <source>
        <dbReference type="EMBL" id="KSV18965.1"/>
    </source>
</evidence>
<keyword evidence="3" id="KW-0489">Methyltransferase</keyword>
<dbReference type="Gene3D" id="3.30.950.10">
    <property type="entry name" value="Methyltransferase, Cobalt-precorrin-4 Transmethylase, Domain 2"/>
    <property type="match status" value="1"/>
</dbReference>
<keyword evidence="2" id="KW-0169">Cobalamin biosynthesis</keyword>
<dbReference type="InterPro" id="IPR006365">
    <property type="entry name" value="Cbl_synth_CobL"/>
</dbReference>
<dbReference type="InterPro" id="IPR035996">
    <property type="entry name" value="4pyrrol_Methylase_sf"/>
</dbReference>
<protein>
    <submittedName>
        <fullName evidence="8">Cobalamin biosynthesis protein CbiE</fullName>
    </submittedName>
</protein>
<evidence type="ECO:0000256" key="1">
    <source>
        <dbReference type="ARBA" id="ARBA00004953"/>
    </source>
</evidence>
<dbReference type="InterPro" id="IPR012818">
    <property type="entry name" value="CbiE"/>
</dbReference>
<dbReference type="OrthoDB" id="9780707at2"/>
<dbReference type="InterPro" id="IPR000878">
    <property type="entry name" value="4pyrrol_Mease"/>
</dbReference>
<dbReference type="CDD" id="cd11644">
    <property type="entry name" value="Precorrin-6Y-MT"/>
    <property type="match status" value="1"/>
</dbReference>
<dbReference type="Proteomes" id="UP000053577">
    <property type="component" value="Unassembled WGS sequence"/>
</dbReference>
<evidence type="ECO:0000259" key="7">
    <source>
        <dbReference type="Pfam" id="PF13847"/>
    </source>
</evidence>
<dbReference type="InterPro" id="IPR014008">
    <property type="entry name" value="Cbl_synth_MTase_CbiT"/>
</dbReference>
<dbReference type="EMBL" id="JGYD01000001">
    <property type="protein sequence ID" value="KSV18965.1"/>
    <property type="molecule type" value="Genomic_DNA"/>
</dbReference>
<feature type="domain" description="Methyltransferase" evidence="7">
    <location>
        <begin position="253"/>
        <end position="364"/>
    </location>
</feature>
<dbReference type="CDD" id="cd02440">
    <property type="entry name" value="AdoMet_MTases"/>
    <property type="match status" value="1"/>
</dbReference>
<gene>
    <name evidence="8" type="ORF">DA01_00375</name>
</gene>
<dbReference type="GO" id="GO:0008276">
    <property type="term" value="F:protein methyltransferase activity"/>
    <property type="evidence" value="ECO:0007669"/>
    <property type="project" value="InterPro"/>
</dbReference>
<proteinExistence type="predicted"/>
<dbReference type="SUPFAM" id="SSF53790">
    <property type="entry name" value="Tetrapyrrole methylase"/>
    <property type="match status" value="1"/>
</dbReference>
<keyword evidence="5" id="KW-0949">S-adenosyl-L-methionine</keyword>
<name>A0A0V8M597_9CHLR</name>
<evidence type="ECO:0000256" key="3">
    <source>
        <dbReference type="ARBA" id="ARBA00022603"/>
    </source>
</evidence>
<comment type="caution">
    <text evidence="8">The sequence shown here is derived from an EMBL/GenBank/DDBJ whole genome shotgun (WGS) entry which is preliminary data.</text>
</comment>
<dbReference type="GO" id="GO:0009236">
    <property type="term" value="P:cobalamin biosynthetic process"/>
    <property type="evidence" value="ECO:0007669"/>
    <property type="project" value="UniProtKB-UniPathway"/>
</dbReference>
<evidence type="ECO:0000256" key="5">
    <source>
        <dbReference type="ARBA" id="ARBA00022691"/>
    </source>
</evidence>
<dbReference type="Gene3D" id="3.40.50.150">
    <property type="entry name" value="Vaccinia Virus protein VP39"/>
    <property type="match status" value="1"/>
</dbReference>
<dbReference type="NCBIfam" id="TIGR02469">
    <property type="entry name" value="CbiT"/>
    <property type="match status" value="1"/>
</dbReference>
<dbReference type="InterPro" id="IPR014777">
    <property type="entry name" value="4pyrrole_Mease_sub1"/>
</dbReference>
<accession>A0A0V8M597</accession>
<dbReference type="PIRSF" id="PIRSF036428">
    <property type="entry name" value="CobL"/>
    <property type="match status" value="1"/>
</dbReference>
<dbReference type="PANTHER" id="PTHR43182">
    <property type="entry name" value="COBALT-PRECORRIN-6B C(15)-METHYLTRANSFERASE (DECARBOXYLATING)"/>
    <property type="match status" value="1"/>
</dbReference>
<dbReference type="RefSeq" id="WP_058291965.1">
    <property type="nucleotide sequence ID" value="NZ_JGYD01000001.1"/>
</dbReference>
<dbReference type="InterPro" id="IPR029063">
    <property type="entry name" value="SAM-dependent_MTases_sf"/>
</dbReference>
<dbReference type="AlphaFoldDB" id="A0A0V8M597"/>
<organism evidence="8 9">
    <name type="scientific">Dehalococcoides mccartyi</name>
    <dbReference type="NCBI Taxonomy" id="61435"/>
    <lineage>
        <taxon>Bacteria</taxon>
        <taxon>Bacillati</taxon>
        <taxon>Chloroflexota</taxon>
        <taxon>Dehalococcoidia</taxon>
        <taxon>Dehalococcoidales</taxon>
        <taxon>Dehalococcoidaceae</taxon>
        <taxon>Dehalococcoides</taxon>
    </lineage>
</organism>
<dbReference type="UniPathway" id="UPA00148"/>
<comment type="pathway">
    <text evidence="1">Cofactor biosynthesis; adenosylcobalamin biosynthesis.</text>
</comment>
<reference evidence="8 9" key="1">
    <citation type="journal article" date="2015" name="Sci. Rep.">
        <title>A comparative genomics and reductive dehalogenase gene transcription study of two chloroethene-respiring bacteria, Dehalococcoides mccartyi strains MB and 11a.</title>
        <authorList>
            <person name="Low A."/>
            <person name="Shen Z."/>
            <person name="Cheng D."/>
            <person name="Rogers M.J."/>
            <person name="Lee P.K."/>
            <person name="He J."/>
        </authorList>
    </citation>
    <scope>NUCLEOTIDE SEQUENCE [LARGE SCALE GENOMIC DNA]</scope>
    <source>
        <strain evidence="8 9">MB</strain>
    </source>
</reference>
<dbReference type="Pfam" id="PF00590">
    <property type="entry name" value="TP_methylase"/>
    <property type="match status" value="1"/>
</dbReference>
<dbReference type="Pfam" id="PF13847">
    <property type="entry name" value="Methyltransf_31"/>
    <property type="match status" value="1"/>
</dbReference>
<dbReference type="Gene3D" id="3.40.1010.10">
    <property type="entry name" value="Cobalt-precorrin-4 Transmethylase, Domain 1"/>
    <property type="match status" value="1"/>
</dbReference>
<evidence type="ECO:0000256" key="2">
    <source>
        <dbReference type="ARBA" id="ARBA00022573"/>
    </source>
</evidence>
<dbReference type="SUPFAM" id="SSF53335">
    <property type="entry name" value="S-adenosyl-L-methionine-dependent methyltransferases"/>
    <property type="match status" value="1"/>
</dbReference>
<evidence type="ECO:0000259" key="6">
    <source>
        <dbReference type="Pfam" id="PF00590"/>
    </source>
</evidence>
<evidence type="ECO:0000313" key="9">
    <source>
        <dbReference type="Proteomes" id="UP000053577"/>
    </source>
</evidence>